<sequence>MTLTEEEYKGYLTFTRMAPEGKTALACKMVLVSGFSRSQVVEQTKISASVLSRGLRRLQEAIELGKNSKCPHCGRDIKGAIVHG</sequence>
<evidence type="ECO:0008006" key="5">
    <source>
        <dbReference type="Google" id="ProtNLM"/>
    </source>
</evidence>
<reference evidence="4" key="1">
    <citation type="submission" date="2009-07" db="EMBL/GenBank/DDBJ databases">
        <title>Complete sequence of plasmid 1 of Methylovorus sp. SIP3-4.</title>
        <authorList>
            <consortium name="US DOE Joint Genome Institute"/>
            <person name="Lucas S."/>
            <person name="Copeland A."/>
            <person name="Lapidus A."/>
            <person name="Glavina del Rio T."/>
            <person name="Tice H."/>
            <person name="Bruce D."/>
            <person name="Goodwin L."/>
            <person name="Pitluck S."/>
            <person name="Clum A."/>
            <person name="Larimer F."/>
            <person name="Land M."/>
            <person name="Hauser L."/>
            <person name="Kyrpides N."/>
            <person name="Mikhailova N."/>
            <person name="Kayluzhnaya M."/>
            <person name="Chistoserdova L."/>
        </authorList>
    </citation>
    <scope>NUCLEOTIDE SEQUENCE [LARGE SCALE GENOMIC DNA]</scope>
    <source>
        <strain evidence="4">SIP3-4</strain>
        <plasmid evidence="4">pMsip01</plasmid>
    </source>
</reference>
<keyword evidence="1" id="KW-0805">Transcription regulation</keyword>
<dbReference type="Gene3D" id="1.10.10.2690">
    <property type="match status" value="1"/>
</dbReference>
<dbReference type="KEGG" id="mei:Msip34_2898"/>
<keyword evidence="3" id="KW-0614">Plasmid</keyword>
<evidence type="ECO:0000313" key="3">
    <source>
        <dbReference type="EMBL" id="ACT52122.1"/>
    </source>
</evidence>
<reference evidence="3 4" key="2">
    <citation type="journal article" date="2011" name="J. Bacteriol.">
        <title>Genomes of three methylotrophs from a single niche uncover genetic and metabolic divergence of Methylophilaceae.</title>
        <authorList>
            <person name="Lapidus A."/>
            <person name="Clum A."/>
            <person name="Labutti K."/>
            <person name="Kaluzhnaya M.G."/>
            <person name="Lim S."/>
            <person name="Beck D.A."/>
            <person name="Glavina Del Rio T."/>
            <person name="Nolan M."/>
            <person name="Mavromatis K."/>
            <person name="Huntemann M."/>
            <person name="Lucas S."/>
            <person name="Lidstrom M.E."/>
            <person name="Ivanova N."/>
            <person name="Chistoserdova L."/>
        </authorList>
    </citation>
    <scope>NUCLEOTIDE SEQUENCE [LARGE SCALE GENOMIC DNA]</scope>
    <source>
        <strain evidence="3 4">SIP3-4</strain>
        <plasmid evidence="3 4">pMsip01</plasmid>
    </source>
</reference>
<name>C6XER5_METGS</name>
<dbReference type="Proteomes" id="UP000002743">
    <property type="component" value="Plasmid pMsip01"/>
</dbReference>
<dbReference type="AlphaFoldDB" id="C6XER5"/>
<dbReference type="EMBL" id="CP001675">
    <property type="protein sequence ID" value="ACT52122.1"/>
    <property type="molecule type" value="Genomic_DNA"/>
</dbReference>
<keyword evidence="4" id="KW-1185">Reference proteome</keyword>
<keyword evidence="2" id="KW-0804">Transcription</keyword>
<gene>
    <name evidence="3" type="ordered locus">Msip34_2898</name>
</gene>
<protein>
    <recommendedName>
        <fullName evidence="5">TrfB transcriptional repressor protein domain-containing protein</fullName>
    </recommendedName>
</protein>
<evidence type="ECO:0000313" key="4">
    <source>
        <dbReference type="Proteomes" id="UP000002743"/>
    </source>
</evidence>
<evidence type="ECO:0000256" key="1">
    <source>
        <dbReference type="ARBA" id="ARBA00023015"/>
    </source>
</evidence>
<evidence type="ECO:0000256" key="2">
    <source>
        <dbReference type="ARBA" id="ARBA00023163"/>
    </source>
</evidence>
<accession>C6XER5</accession>
<geneLocation type="plasmid" evidence="3 4">
    <name>pMsip01</name>
</geneLocation>
<dbReference type="InterPro" id="IPR053721">
    <property type="entry name" value="Fimbrial_Adhesin_Reg"/>
</dbReference>
<dbReference type="HOGENOM" id="CLU_2523720_0_0_4"/>
<proteinExistence type="predicted"/>
<organism evidence="3 4">
    <name type="scientific">Methylovorus glucosotrophus (strain SIP3-4)</name>
    <dbReference type="NCBI Taxonomy" id="582744"/>
    <lineage>
        <taxon>Bacteria</taxon>
        <taxon>Pseudomonadati</taxon>
        <taxon>Pseudomonadota</taxon>
        <taxon>Betaproteobacteria</taxon>
        <taxon>Nitrosomonadales</taxon>
        <taxon>Methylophilaceae</taxon>
        <taxon>Methylovorus</taxon>
    </lineage>
</organism>